<name>A0ABR9CJ96_9HYPH</name>
<organism evidence="2 3">
    <name type="scientific">Roseibium litorale</name>
    <dbReference type="NCBI Taxonomy" id="2803841"/>
    <lineage>
        <taxon>Bacteria</taxon>
        <taxon>Pseudomonadati</taxon>
        <taxon>Pseudomonadota</taxon>
        <taxon>Alphaproteobacteria</taxon>
        <taxon>Hyphomicrobiales</taxon>
        <taxon>Stappiaceae</taxon>
        <taxon>Roseibium</taxon>
    </lineage>
</organism>
<evidence type="ECO:0000313" key="2">
    <source>
        <dbReference type="EMBL" id="MBD8890897.1"/>
    </source>
</evidence>
<dbReference type="InterPro" id="IPR014507">
    <property type="entry name" value="Baseplate_assembly_J_pred"/>
</dbReference>
<accession>A0ABR9CJ96</accession>
<proteinExistence type="predicted"/>
<dbReference type="Pfam" id="PF26078">
    <property type="entry name" value="Baseplate_J_M"/>
    <property type="match status" value="1"/>
</dbReference>
<dbReference type="Proteomes" id="UP000632063">
    <property type="component" value="Unassembled WGS sequence"/>
</dbReference>
<comment type="caution">
    <text evidence="2">The sequence shown here is derived from an EMBL/GenBank/DDBJ whole genome shotgun (WGS) entry which is preliminary data.</text>
</comment>
<dbReference type="PIRSF" id="PIRSF020481">
    <property type="entry name" value="BAP"/>
    <property type="match status" value="1"/>
</dbReference>
<dbReference type="PANTHER" id="PTHR35862:SF1">
    <property type="entry name" value="FELS-2 PROPHAGE PROTEIN"/>
    <property type="match status" value="1"/>
</dbReference>
<gene>
    <name evidence="2" type="ORF">IG616_05025</name>
</gene>
<evidence type="ECO:0000313" key="3">
    <source>
        <dbReference type="Proteomes" id="UP000632063"/>
    </source>
</evidence>
<keyword evidence="3" id="KW-1185">Reference proteome</keyword>
<reference evidence="2 3" key="2">
    <citation type="journal article" date="2021" name="Int. J. Syst. Evol. Microbiol.">
        <title>Roseibium litorale sp. nov., isolated from a tidal flat sediment and proposal for the reclassification of Labrenzia polysiphoniae as Roseibium polysiphoniae comb. nov.</title>
        <authorList>
            <person name="Liu Y."/>
            <person name="Pei T."/>
            <person name="Du J."/>
            <person name="Chao M."/>
            <person name="Deng M.R."/>
            <person name="Zhu H."/>
        </authorList>
    </citation>
    <scope>NUCLEOTIDE SEQUENCE [LARGE SCALE GENOMIC DNA]</scope>
    <source>
        <strain evidence="2 3">4C16A</strain>
    </source>
</reference>
<evidence type="ECO:0000259" key="1">
    <source>
        <dbReference type="Pfam" id="PF26078"/>
    </source>
</evidence>
<dbReference type="InterPro" id="IPR058531">
    <property type="entry name" value="Baseplate_J_M"/>
</dbReference>
<feature type="domain" description="Baseplate J-like central" evidence="1">
    <location>
        <begin position="136"/>
        <end position="206"/>
    </location>
</feature>
<reference evidence="3" key="1">
    <citation type="submission" date="2020-09" db="EMBL/GenBank/DDBJ databases">
        <title>The genome sequence of strain Labrenzia suaedae 4C16A.</title>
        <authorList>
            <person name="Liu Y."/>
        </authorList>
    </citation>
    <scope>NUCLEOTIDE SEQUENCE [LARGE SCALE GENOMIC DNA]</scope>
    <source>
        <strain evidence="3">4C16A</strain>
    </source>
</reference>
<dbReference type="RefSeq" id="WP_192147039.1">
    <property type="nucleotide sequence ID" value="NZ_JACYXI010000002.1"/>
</dbReference>
<sequence length="303" mass="32008">MSRFDDILQLPGLPAPKLIEDLSFETLLDRQMAEYKRLWPEFADETEFEPVRAHLGVDAYVENLLRQRINEAAAASRLATATGKDLDIIGASRRRNIPRLVLDPGDPDATPLIAPTYEDDEAYRARIQLGPESYSVAGPEGAYVFWAMSVAGVADATAVSPAPAEALVTVLAIEGDGAADEGLLVQVAEAVTDKTRRPIGDRVTIEAATILSHTLRVTLSIPAGPSPELVLVEAQARLAAYLAERRGIGRSLPVSGLHAALTVSGVLDVALEVDGAPIASVGIVAAAGEAIHISAAEIVTVVQ</sequence>
<dbReference type="InterPro" id="IPR052726">
    <property type="entry name" value="Phage_Baseplate_Hub"/>
</dbReference>
<protein>
    <submittedName>
        <fullName evidence="2">Baseplate J/gp47 family protein</fullName>
    </submittedName>
</protein>
<dbReference type="EMBL" id="JACYXI010000002">
    <property type="protein sequence ID" value="MBD8890897.1"/>
    <property type="molecule type" value="Genomic_DNA"/>
</dbReference>
<dbReference type="PANTHER" id="PTHR35862">
    <property type="entry name" value="FELS-2 PROPHAGE PROTEIN"/>
    <property type="match status" value="1"/>
</dbReference>